<dbReference type="Gene3D" id="3.40.50.1820">
    <property type="entry name" value="alpha/beta hydrolase"/>
    <property type="match status" value="1"/>
</dbReference>
<dbReference type="RefSeq" id="WP_202335824.1">
    <property type="nucleotide sequence ID" value="NZ_CP068439.1"/>
</dbReference>
<proteinExistence type="predicted"/>
<dbReference type="InterPro" id="IPR029058">
    <property type="entry name" value="AB_hydrolase_fold"/>
</dbReference>
<evidence type="ECO:0000256" key="1">
    <source>
        <dbReference type="ARBA" id="ARBA00022801"/>
    </source>
</evidence>
<dbReference type="Gene3D" id="2.120.10.30">
    <property type="entry name" value="TolB, C-terminal domain"/>
    <property type="match status" value="1"/>
</dbReference>
<organism evidence="3 4">
    <name type="scientific">Aequorivita iocasae</name>
    <dbReference type="NCBI Taxonomy" id="2803865"/>
    <lineage>
        <taxon>Bacteria</taxon>
        <taxon>Pseudomonadati</taxon>
        <taxon>Bacteroidota</taxon>
        <taxon>Flavobacteriia</taxon>
        <taxon>Flavobacteriales</taxon>
        <taxon>Flavobacteriaceae</taxon>
        <taxon>Aequorivita</taxon>
    </lineage>
</organism>
<name>A0ABX7DR30_9FLAO</name>
<dbReference type="InterPro" id="IPR001375">
    <property type="entry name" value="Peptidase_S9_cat"/>
</dbReference>
<reference evidence="3 4" key="1">
    <citation type="submission" date="2021-01" db="EMBL/GenBank/DDBJ databases">
        <title>Aequorivita sp. strain KX20305, a bacterium isolated from the sediment collected at a cold seep field in South China Sea.</title>
        <authorList>
            <person name="Zhang H."/>
            <person name="Li C."/>
        </authorList>
    </citation>
    <scope>NUCLEOTIDE SEQUENCE [LARGE SCALE GENOMIC DNA]</scope>
    <source>
        <strain evidence="3 4">KX20305</strain>
    </source>
</reference>
<dbReference type="PANTHER" id="PTHR42776:SF27">
    <property type="entry name" value="DIPEPTIDYL PEPTIDASE FAMILY MEMBER 6"/>
    <property type="match status" value="1"/>
</dbReference>
<feature type="domain" description="Peptidase S9 prolyl oligopeptidase catalytic" evidence="2">
    <location>
        <begin position="653"/>
        <end position="835"/>
    </location>
</feature>
<dbReference type="PANTHER" id="PTHR42776">
    <property type="entry name" value="SERINE PEPTIDASE S9 FAMILY MEMBER"/>
    <property type="match status" value="1"/>
</dbReference>
<evidence type="ECO:0000313" key="4">
    <source>
        <dbReference type="Proteomes" id="UP000629420"/>
    </source>
</evidence>
<dbReference type="Proteomes" id="UP000629420">
    <property type="component" value="Chromosome"/>
</dbReference>
<gene>
    <name evidence="3" type="ORF">JK629_11795</name>
</gene>
<sequence length="844" mass="97715">MDLTPKDYHLWHYLLDPKISDNGNWASYLLHYQNAEDTLVLQHISNKKRYAFPNGSEPRFLGDRWFVYKTANTLEIFDLEIHSKQQVPNIITYKVSPNNEYLFALSEKIANEKREKRLEILKLGSGNKRSIKNVQDFIPNENGNLLALMVKEDNSWSLKVVEVHNNKIFPITIYNTHNPISNIVWSPKNQIAFFEKSGREGSKRILWLNSVKRKLDPKVFDIKNRLDIDSTLQVYDNPLASLSFSEDGNKLFFQLKQRKDTRSVDNHGSSVQVWNAKDKLIYPVHEGNKGFFENPAFTMCWNLGTDTTFPLGDDQSSKAILIKGSNYVYTHSILDDMIAHDESRAPTPIYVYNLIDGSKRFVMWRKPYMPIKVSPSGRNLIYFDESNWWIYNAKNDQHTNITKNISSIFKNMEYDWSGVKPPYGLLGFTNDENKIIIYDKYDLWEISLNGATAQRLTRGKENNRIFRFVKSGEYIANGNGYLVPRVDLKKGIILKGETWNGDTGYYSLSDGGITKVIVEADAKVDWLQKAKNKDTYLYTIEKFDMPPKLMLVSTSHQAVELFRSNPQHEKYKWGKAELVKYSTEKKDNLKGALFYPADFNPQKMYPMVVFIYDKMSGTLNKYENPTLYTAADINITNFTSRGYFVFCPDIQYINNEVGKSALECVEAGVSAVLNIAPISPLKIGLFGHSFGGYETSYIIGNSKMFAAAISESGIHDVKCFYFSMAWLWNLPQYARFLNSQQRYSIPYFENPFIYEENSPINYVASIRTPLLTITGGTDTNVNWEQSVQMYNAMRLLGKEHIMLIYPDEGHDFFGLENQIDMTYKRWQWFDHYLKDEPPLQWMLP</sequence>
<dbReference type="SUPFAM" id="SSF82171">
    <property type="entry name" value="DPP6 N-terminal domain-like"/>
    <property type="match status" value="1"/>
</dbReference>
<dbReference type="Pfam" id="PF00326">
    <property type="entry name" value="Peptidase_S9"/>
    <property type="match status" value="1"/>
</dbReference>
<dbReference type="SUPFAM" id="SSF53474">
    <property type="entry name" value="alpha/beta-Hydrolases"/>
    <property type="match status" value="1"/>
</dbReference>
<dbReference type="EMBL" id="CP068439">
    <property type="protein sequence ID" value="QQX76013.1"/>
    <property type="molecule type" value="Genomic_DNA"/>
</dbReference>
<dbReference type="InterPro" id="IPR011042">
    <property type="entry name" value="6-blade_b-propeller_TolB-like"/>
</dbReference>
<evidence type="ECO:0000313" key="3">
    <source>
        <dbReference type="EMBL" id="QQX76013.1"/>
    </source>
</evidence>
<accession>A0ABX7DR30</accession>
<keyword evidence="4" id="KW-1185">Reference proteome</keyword>
<keyword evidence="1" id="KW-0378">Hydrolase</keyword>
<protein>
    <submittedName>
        <fullName evidence="3">S9 family peptidase</fullName>
    </submittedName>
</protein>
<evidence type="ECO:0000259" key="2">
    <source>
        <dbReference type="Pfam" id="PF00326"/>
    </source>
</evidence>